<dbReference type="Proteomes" id="UP000254425">
    <property type="component" value="Chromosome"/>
</dbReference>
<dbReference type="InterPro" id="IPR007278">
    <property type="entry name" value="DUF397"/>
</dbReference>
<accession>A0A345XY91</accession>
<dbReference type="Pfam" id="PF04149">
    <property type="entry name" value="DUF397"/>
    <property type="match status" value="1"/>
</dbReference>
<sequence length="75" mass="8408">MKDLYGDLYGEDLTGATWVRPCASQTEICVEVAALSNGGWALRDSKRPDLPALRFTEEEISQFMQEAPRLFARGE</sequence>
<feature type="domain" description="DUF397" evidence="1">
    <location>
        <begin position="16"/>
        <end position="66"/>
    </location>
</feature>
<reference evidence="2 3" key="1">
    <citation type="submission" date="2018-07" db="EMBL/GenBank/DDBJ databases">
        <title>Draft genome of the type strain Streptomyces armeniacus ATCC 15676.</title>
        <authorList>
            <person name="Labana P."/>
            <person name="Gosse J.T."/>
            <person name="Boddy C.N."/>
        </authorList>
    </citation>
    <scope>NUCLEOTIDE SEQUENCE [LARGE SCALE GENOMIC DNA]</scope>
    <source>
        <strain evidence="2 3">ATCC 15676</strain>
    </source>
</reference>
<keyword evidence="3" id="KW-1185">Reference proteome</keyword>
<protein>
    <submittedName>
        <fullName evidence="2">DUF397 domain-containing protein</fullName>
    </submittedName>
</protein>
<proteinExistence type="predicted"/>
<dbReference type="EMBL" id="CP031320">
    <property type="protein sequence ID" value="AXK36607.1"/>
    <property type="molecule type" value="Genomic_DNA"/>
</dbReference>
<organism evidence="2 3">
    <name type="scientific">Streptomyces armeniacus</name>
    <dbReference type="NCBI Taxonomy" id="83291"/>
    <lineage>
        <taxon>Bacteria</taxon>
        <taxon>Bacillati</taxon>
        <taxon>Actinomycetota</taxon>
        <taxon>Actinomycetes</taxon>
        <taxon>Kitasatosporales</taxon>
        <taxon>Streptomycetaceae</taxon>
        <taxon>Streptomyces</taxon>
    </lineage>
</organism>
<evidence type="ECO:0000313" key="3">
    <source>
        <dbReference type="Proteomes" id="UP000254425"/>
    </source>
</evidence>
<evidence type="ECO:0000259" key="1">
    <source>
        <dbReference type="Pfam" id="PF04149"/>
    </source>
</evidence>
<name>A0A345XY91_9ACTN</name>
<evidence type="ECO:0000313" key="2">
    <source>
        <dbReference type="EMBL" id="AXK36607.1"/>
    </source>
</evidence>
<dbReference type="AlphaFoldDB" id="A0A345XY91"/>
<dbReference type="KEGG" id="sarm:DVA86_32570"/>
<dbReference type="RefSeq" id="WP_208883632.1">
    <property type="nucleotide sequence ID" value="NZ_CP031320.1"/>
</dbReference>
<gene>
    <name evidence="2" type="ORF">DVA86_32570</name>
</gene>